<sequence length="981" mass="106674">MDSMEARFGYMRERDTSVDMLRVKLSRRRSRSQKENRDKALNIRRQLEKVAELECSQQDISIAGNMSIQEKTSNSKDAKNAAVEERKMRLATYKERKALVKEKDKREREKKGVFKVGLYRAQPLTSLVQPPAPPRKARATATAAQPQSARVTRSTVRQQAPKTAQPISTAPLSMKVETAVARSTRKTRVTIVEPIVSVPSTRTGNRPQASVAPVARIKPSVTKSNTKQMAAPPAGHGRNTRGSVEISKQAAVKVEKAINKLQVASPPPAFAKEDEQMEDLPPAEQAPPMPLLPPAPIPSSFAPKDFVFQAPAGLSSFKPTPLSPRSTDSFFKTSLALAPSPNWPTDDLGANMNLSAPSPVKSVVHSPPRSFPSVTPSSPQEQSHDLPYFRSVVVSETEKLTCFCRLWELRVEDTSIPEEMRDRMRTAVGQARLLMKERFGQFSSLMDDCELGRGEKITTCSDLQGFWDMVYFQVEDVNKKFGALVEAESRGWQEECQPPPRQRRVVKKLPSAPVPKPAAGGAAAKSRLAAIKAAVKAKQQAADAERAARAAGSGDAVEHPVHGNQAPEPPVVFNGGFFQVESPAKLPGCAIRSSRSSAVSPGFSPCPGSKFTTPRRTRLSNAVAASPLTRLNPVSTTPRPDRALLHAPHSGPPSGTLVKRTPAGVPCCVSPVKHTLVETQLEECPGNQSEKVTRLSDQPEHRHKQETCDQSEVVEESTVCTEGHTESCDSEEPNQSSSNTQGLTNNEQHREALSMSVASKKPSLSERVSMCEVSSPVAAPPVTCSPLQDREEPSGTSLFSERPLSVIPGTESSPVMNHAFRFTLSPTPAHPSLAMASPPLPVCSLSDVQVSLSFSADTDLPVTMTPDTSVTEGLPGLDFERYIQPNAGCSWSPQEQCVTEEMQLPVVVDVEMESPVAASVEPTHIDILTPTAVSNMAHMFTPWNTKSPESDLLLFTSDPLDRVRQSTCPSDLMSFTPPTHR</sequence>
<evidence type="ECO:0000256" key="1">
    <source>
        <dbReference type="ARBA" id="ARBA00008839"/>
    </source>
</evidence>
<feature type="region of interest" description="Disordered" evidence="2">
    <location>
        <begin position="273"/>
        <end position="296"/>
    </location>
</feature>
<comment type="similarity">
    <text evidence="1">Belongs to the SAPAP family.</text>
</comment>
<protein>
    <recommendedName>
        <fullName evidence="5">Disks large-associated protein 5</fullName>
    </recommendedName>
</protein>
<evidence type="ECO:0000256" key="2">
    <source>
        <dbReference type="SAM" id="MobiDB-lite"/>
    </source>
</evidence>
<proteinExistence type="inferred from homology"/>
<organism evidence="3 4">
    <name type="scientific">Umbra pygmaea</name>
    <name type="common">Eastern mudminnow</name>
    <dbReference type="NCBI Taxonomy" id="75934"/>
    <lineage>
        <taxon>Eukaryota</taxon>
        <taxon>Metazoa</taxon>
        <taxon>Chordata</taxon>
        <taxon>Craniata</taxon>
        <taxon>Vertebrata</taxon>
        <taxon>Euteleostomi</taxon>
        <taxon>Actinopterygii</taxon>
        <taxon>Neopterygii</taxon>
        <taxon>Teleostei</taxon>
        <taxon>Protacanthopterygii</taxon>
        <taxon>Esociformes</taxon>
        <taxon>Umbridae</taxon>
        <taxon>Umbra</taxon>
    </lineage>
</organism>
<dbReference type="Pfam" id="PF03359">
    <property type="entry name" value="GKAP"/>
    <property type="match status" value="1"/>
</dbReference>
<feature type="region of interest" description="Disordered" evidence="2">
    <location>
        <begin position="222"/>
        <end position="241"/>
    </location>
</feature>
<evidence type="ECO:0008006" key="5">
    <source>
        <dbReference type="Google" id="ProtNLM"/>
    </source>
</evidence>
<dbReference type="Proteomes" id="UP001557470">
    <property type="component" value="Unassembled WGS sequence"/>
</dbReference>
<dbReference type="PANTHER" id="PTHR12353:SF1">
    <property type="entry name" value="DISKS LARGE-ASSOCIATED PROTEIN 5"/>
    <property type="match status" value="1"/>
</dbReference>
<feature type="region of interest" description="Disordered" evidence="2">
    <location>
        <begin position="685"/>
        <end position="761"/>
    </location>
</feature>
<feature type="compositionally biased region" description="Pro residues" evidence="2">
    <location>
        <begin position="284"/>
        <end position="296"/>
    </location>
</feature>
<name>A0ABD0WTX1_UMBPY</name>
<feature type="compositionally biased region" description="Low complexity" evidence="2">
    <location>
        <begin position="355"/>
        <end position="368"/>
    </location>
</feature>
<accession>A0ABD0WTX1</accession>
<gene>
    <name evidence="3" type="ORF">UPYG_G00134780</name>
</gene>
<dbReference type="EMBL" id="JAGEUA010000004">
    <property type="protein sequence ID" value="KAL0983920.1"/>
    <property type="molecule type" value="Genomic_DNA"/>
</dbReference>
<feature type="compositionally biased region" description="Polar residues" evidence="2">
    <location>
        <begin position="372"/>
        <end position="381"/>
    </location>
</feature>
<dbReference type="InterPro" id="IPR005026">
    <property type="entry name" value="SAPAP"/>
</dbReference>
<feature type="compositionally biased region" description="Polar residues" evidence="2">
    <location>
        <begin position="151"/>
        <end position="167"/>
    </location>
</feature>
<feature type="compositionally biased region" description="Polar residues" evidence="2">
    <location>
        <begin position="733"/>
        <end position="746"/>
    </location>
</feature>
<feature type="region of interest" description="Disordered" evidence="2">
    <location>
        <begin position="494"/>
        <end position="521"/>
    </location>
</feature>
<comment type="caution">
    <text evidence="3">The sequence shown here is derived from an EMBL/GenBank/DDBJ whole genome shotgun (WGS) entry which is preliminary data.</text>
</comment>
<dbReference type="AlphaFoldDB" id="A0ABD0WTX1"/>
<keyword evidence="4" id="KW-1185">Reference proteome</keyword>
<feature type="region of interest" description="Disordered" evidence="2">
    <location>
        <begin position="348"/>
        <end position="383"/>
    </location>
</feature>
<dbReference type="PANTHER" id="PTHR12353">
    <property type="entry name" value="DISKS LARGE-ASSOCIATED PROTEIN DAP SAP90/PSD-95-ASSOCIATED PROTEIN"/>
    <property type="match status" value="1"/>
</dbReference>
<feature type="compositionally biased region" description="Basic and acidic residues" evidence="2">
    <location>
        <begin position="691"/>
        <end position="707"/>
    </location>
</feature>
<feature type="region of interest" description="Disordered" evidence="2">
    <location>
        <begin position="777"/>
        <end position="810"/>
    </location>
</feature>
<evidence type="ECO:0000313" key="4">
    <source>
        <dbReference type="Proteomes" id="UP001557470"/>
    </source>
</evidence>
<feature type="region of interest" description="Disordered" evidence="2">
    <location>
        <begin position="126"/>
        <end position="167"/>
    </location>
</feature>
<evidence type="ECO:0000313" key="3">
    <source>
        <dbReference type="EMBL" id="KAL0983920.1"/>
    </source>
</evidence>
<feature type="region of interest" description="Disordered" evidence="2">
    <location>
        <begin position="630"/>
        <end position="658"/>
    </location>
</feature>
<feature type="compositionally biased region" description="Low complexity" evidence="2">
    <location>
        <begin position="139"/>
        <end position="150"/>
    </location>
</feature>
<reference evidence="3 4" key="1">
    <citation type="submission" date="2024-06" db="EMBL/GenBank/DDBJ databases">
        <authorList>
            <person name="Pan Q."/>
            <person name="Wen M."/>
            <person name="Jouanno E."/>
            <person name="Zahm M."/>
            <person name="Klopp C."/>
            <person name="Cabau C."/>
            <person name="Louis A."/>
            <person name="Berthelot C."/>
            <person name="Parey E."/>
            <person name="Roest Crollius H."/>
            <person name="Montfort J."/>
            <person name="Robinson-Rechavi M."/>
            <person name="Bouchez O."/>
            <person name="Lampietro C."/>
            <person name="Lopez Roques C."/>
            <person name="Donnadieu C."/>
            <person name="Postlethwait J."/>
            <person name="Bobe J."/>
            <person name="Verreycken H."/>
            <person name="Guiguen Y."/>
        </authorList>
    </citation>
    <scope>NUCLEOTIDE SEQUENCE [LARGE SCALE GENOMIC DNA]</scope>
    <source>
        <strain evidence="3">Up_M1</strain>
        <tissue evidence="3">Testis</tissue>
    </source>
</reference>